<organism evidence="1 2">
    <name type="scientific">Roseovarius litorisediminis</name>
    <dbReference type="NCBI Taxonomy" id="1312363"/>
    <lineage>
        <taxon>Bacteria</taxon>
        <taxon>Pseudomonadati</taxon>
        <taxon>Pseudomonadota</taxon>
        <taxon>Alphaproteobacteria</taxon>
        <taxon>Rhodobacterales</taxon>
        <taxon>Roseobacteraceae</taxon>
        <taxon>Roseovarius</taxon>
    </lineage>
</organism>
<proteinExistence type="predicted"/>
<dbReference type="EMBL" id="FWFL01000002">
    <property type="protein sequence ID" value="SLN25571.1"/>
    <property type="molecule type" value="Genomic_DNA"/>
</dbReference>
<reference evidence="1 2" key="1">
    <citation type="submission" date="2017-03" db="EMBL/GenBank/DDBJ databases">
        <authorList>
            <person name="Afonso C.L."/>
            <person name="Miller P.J."/>
            <person name="Scott M.A."/>
            <person name="Spackman E."/>
            <person name="Goraichik I."/>
            <person name="Dimitrov K.M."/>
            <person name="Suarez D.L."/>
            <person name="Swayne D.E."/>
        </authorList>
    </citation>
    <scope>NUCLEOTIDE SEQUENCE [LARGE SCALE GENOMIC DNA]</scope>
    <source>
        <strain evidence="1 2">CECT 8287</strain>
    </source>
</reference>
<dbReference type="AlphaFoldDB" id="A0A1Y5RW96"/>
<evidence type="ECO:0000313" key="2">
    <source>
        <dbReference type="Proteomes" id="UP000193827"/>
    </source>
</evidence>
<keyword evidence="2" id="KW-1185">Reference proteome</keyword>
<accession>A0A1Y5RW96</accession>
<dbReference type="Proteomes" id="UP000193827">
    <property type="component" value="Unassembled WGS sequence"/>
</dbReference>
<name>A0A1Y5RW96_9RHOB</name>
<sequence>MNWGIAMTERKFDPVDLDHLFARVREHPAQPSADLMKRVLTDAYDAQAAVTPVTAPQLPGAPWLLQVFRELGGWPSMAGLTTAALVGVWLGISPPDGLVATADSFFGTDDDAYLIDVAPEATFEIAEGFLQ</sequence>
<protein>
    <submittedName>
        <fullName evidence="1">Uncharacterized protein</fullName>
    </submittedName>
</protein>
<gene>
    <name evidence="1" type="ORF">PEL8287_01167</name>
</gene>
<evidence type="ECO:0000313" key="1">
    <source>
        <dbReference type="EMBL" id="SLN25571.1"/>
    </source>
</evidence>